<dbReference type="GO" id="GO:0003677">
    <property type="term" value="F:DNA binding"/>
    <property type="evidence" value="ECO:0007669"/>
    <property type="project" value="InterPro"/>
</dbReference>
<dbReference type="Proteomes" id="UP001307839">
    <property type="component" value="Unassembled WGS sequence"/>
</dbReference>
<dbReference type="AlphaFoldDB" id="A0AB35WS62"/>
<reference evidence="3 4" key="1">
    <citation type="submission" date="2024-01" db="EMBL/GenBank/DDBJ databases">
        <title>Unpublished Manusciprt.</title>
        <authorList>
            <person name="Duman M."/>
            <person name="Valdes E.G."/>
            <person name="Ajmi N."/>
            <person name="Altun S."/>
            <person name="Saticioglu I.B."/>
        </authorList>
    </citation>
    <scope>NUCLEOTIDE SEQUENCE [LARGE SCALE GENOMIC DNA]</scope>
    <source>
        <strain evidence="3 4">120P</strain>
    </source>
</reference>
<comment type="caution">
    <text evidence="3">The sequence shown here is derived from an EMBL/GenBank/DDBJ whole genome shotgun (WGS) entry which is preliminary data.</text>
</comment>
<protein>
    <submittedName>
        <fullName evidence="3">XRE family transcriptional regulator</fullName>
    </submittedName>
</protein>
<evidence type="ECO:0000313" key="3">
    <source>
        <dbReference type="EMBL" id="MEE1864919.1"/>
    </source>
</evidence>
<feature type="region of interest" description="Disordered" evidence="1">
    <location>
        <begin position="92"/>
        <end position="125"/>
    </location>
</feature>
<dbReference type="InterPro" id="IPR010982">
    <property type="entry name" value="Lambda_DNA-bd_dom_sf"/>
</dbReference>
<evidence type="ECO:0000313" key="4">
    <source>
        <dbReference type="Proteomes" id="UP001307839"/>
    </source>
</evidence>
<keyword evidence="4" id="KW-1185">Reference proteome</keyword>
<feature type="domain" description="HTH cro/C1-type" evidence="2">
    <location>
        <begin position="14"/>
        <end position="62"/>
    </location>
</feature>
<dbReference type="SUPFAM" id="SSF47413">
    <property type="entry name" value="lambda repressor-like DNA-binding domains"/>
    <property type="match status" value="1"/>
</dbReference>
<evidence type="ECO:0000256" key="1">
    <source>
        <dbReference type="SAM" id="MobiDB-lite"/>
    </source>
</evidence>
<dbReference type="InterPro" id="IPR001387">
    <property type="entry name" value="Cro/C1-type_HTH"/>
</dbReference>
<organism evidence="3 4">
    <name type="scientific">Pseudomonas auratipiscis</name>
    <dbReference type="NCBI Taxonomy" id="3115853"/>
    <lineage>
        <taxon>Bacteria</taxon>
        <taxon>Pseudomonadati</taxon>
        <taxon>Pseudomonadota</taxon>
        <taxon>Gammaproteobacteria</taxon>
        <taxon>Pseudomonadales</taxon>
        <taxon>Pseudomonadaceae</taxon>
        <taxon>Pseudomonas</taxon>
    </lineage>
</organism>
<gene>
    <name evidence="3" type="ORF">V0R53_00780</name>
</gene>
<name>A0AB35WS62_9PSED</name>
<evidence type="ECO:0000259" key="2">
    <source>
        <dbReference type="PROSITE" id="PS50943"/>
    </source>
</evidence>
<dbReference type="Gene3D" id="1.10.260.40">
    <property type="entry name" value="lambda repressor-like DNA-binding domains"/>
    <property type="match status" value="1"/>
</dbReference>
<dbReference type="RefSeq" id="WP_330078553.1">
    <property type="nucleotide sequence ID" value="NZ_JAZDCU010000001.1"/>
</dbReference>
<sequence length="125" mass="13490">MTDEAIAGEIGQRIEAIRLKRNLGQDVVAHEAGISRETYRKITAGKGTLVNVIAVLRVLGELGRLATLIEEVRSSPLQLAKMHGKRRLRAARATSAESLLKPTATTPIGKPTLIGGTHTKKDSSW</sequence>
<dbReference type="EMBL" id="JAZDQP010000001">
    <property type="protein sequence ID" value="MEE1864919.1"/>
    <property type="molecule type" value="Genomic_DNA"/>
</dbReference>
<accession>A0AB35WS62</accession>
<proteinExistence type="predicted"/>
<dbReference type="PROSITE" id="PS50943">
    <property type="entry name" value="HTH_CROC1"/>
    <property type="match status" value="1"/>
</dbReference>